<dbReference type="EC" id="2.1.2.9" evidence="3"/>
<dbReference type="Proteomes" id="UP000327157">
    <property type="component" value="Chromosome 9"/>
</dbReference>
<dbReference type="Pfam" id="PF00403">
    <property type="entry name" value="HMA"/>
    <property type="match status" value="1"/>
</dbReference>
<dbReference type="InterPro" id="IPR006121">
    <property type="entry name" value="HMA_dom"/>
</dbReference>
<comment type="caution">
    <text evidence="14">The sequence shown here is derived from an EMBL/GenBank/DDBJ whole genome shotgun (WGS) entry which is preliminary data.</text>
</comment>
<accession>A0A5N5GB90</accession>
<evidence type="ECO:0000256" key="1">
    <source>
        <dbReference type="ARBA" id="ARBA00004370"/>
    </source>
</evidence>
<evidence type="ECO:0000313" key="15">
    <source>
        <dbReference type="Proteomes" id="UP000327157"/>
    </source>
</evidence>
<comment type="similarity">
    <text evidence="12">Belongs to the HIPP family.</text>
</comment>
<feature type="domain" description="HMA" evidence="13">
    <location>
        <begin position="412"/>
        <end position="475"/>
    </location>
</feature>
<dbReference type="InterPro" id="IPR036477">
    <property type="entry name" value="Formyl_transf_N_sf"/>
</dbReference>
<dbReference type="OrthoDB" id="10268103at2759"/>
<dbReference type="GO" id="GO:0006950">
    <property type="term" value="P:response to stress"/>
    <property type="evidence" value="ECO:0007669"/>
    <property type="project" value="UniProtKB-ARBA"/>
</dbReference>
<gene>
    <name evidence="14" type="ORF">D8674_034733</name>
</gene>
<reference evidence="14 15" key="1">
    <citation type="submission" date="2019-09" db="EMBL/GenBank/DDBJ databases">
        <authorList>
            <person name="Ou C."/>
        </authorList>
    </citation>
    <scope>NUCLEOTIDE SEQUENCE [LARGE SCALE GENOMIC DNA]</scope>
    <source>
        <strain evidence="14">S2</strain>
        <tissue evidence="14">Leaf</tissue>
    </source>
</reference>
<sequence length="537" mass="58749">MNSSLVFRRFWCFSAATSSSSSSSSTLCFASNKKPLVFLGSPQVSATVLDALLNASTAADSLFEVAAIVTQPPSRKSRGKKLMPSPLAQHALDRGFPSNLIFTPERAGEDVFLSDLRALQPQLCITAAYGNILPTKFLNIPTLGTVNIHPSLLPLYRGAAPVQRALQDGVNETGVSLAFTVRALDAGPVIACERMEIDDQIKAPDLLALLFNEGSKLLINELPSIFDGSAKVKARPQDDSKATLAPKIAPEESWLSFDQEASVLHNKVRAFAGWPGTRAKVVIIDNKTGQENIMEFKIMTTKVCSQRNVQVNQADEITFIKPALVFPCGRGTALEVLDVQIPGKKAISAAAFWNGLRGQKLKIYHASNVNGNYLGLDDEFGKAMVSCGRGFVQVKMHCSDGVTSTRSKRKAMQTVEIKVKMDCDGCERRVKHAVTSMKGVKSVEVNRKQSRVIVSGYVEPNKVLKRVKSTGKKRAEFWPYIDQHLVRYPYASGVYDWRAPKGYVRNVVQAFPASINAPEENMVTLFSDDNVNACSIM</sequence>
<dbReference type="InterPro" id="IPR005793">
    <property type="entry name" value="Formyl_trans_C"/>
</dbReference>
<dbReference type="NCBIfam" id="TIGR00460">
    <property type="entry name" value="fmt"/>
    <property type="match status" value="1"/>
</dbReference>
<dbReference type="GO" id="GO:0005739">
    <property type="term" value="C:mitochondrion"/>
    <property type="evidence" value="ECO:0007669"/>
    <property type="project" value="TreeGrafter"/>
</dbReference>
<dbReference type="FunFam" id="3.40.50.170:FF:000010">
    <property type="entry name" value="Methionyl-tRNA formyltransferase"/>
    <property type="match status" value="1"/>
</dbReference>
<dbReference type="CDD" id="cd08704">
    <property type="entry name" value="Met_tRNA_FMT_C"/>
    <property type="match status" value="1"/>
</dbReference>
<dbReference type="SUPFAM" id="SSF50486">
    <property type="entry name" value="FMT C-terminal domain-like"/>
    <property type="match status" value="1"/>
</dbReference>
<evidence type="ECO:0000256" key="6">
    <source>
        <dbReference type="ARBA" id="ARBA00022539"/>
    </source>
</evidence>
<dbReference type="AlphaFoldDB" id="A0A5N5GB90"/>
<keyword evidence="9" id="KW-0648">Protein biosynthesis</keyword>
<evidence type="ECO:0000256" key="5">
    <source>
        <dbReference type="ARBA" id="ARBA00022481"/>
    </source>
</evidence>
<dbReference type="CDD" id="cd08646">
    <property type="entry name" value="FMT_core_Met-tRNA-FMT_N"/>
    <property type="match status" value="1"/>
</dbReference>
<dbReference type="InterPro" id="IPR002376">
    <property type="entry name" value="Formyl_transf_N"/>
</dbReference>
<comment type="similarity">
    <text evidence="2">Belongs to the Fmt family.</text>
</comment>
<evidence type="ECO:0000313" key="14">
    <source>
        <dbReference type="EMBL" id="KAB2612417.1"/>
    </source>
</evidence>
<evidence type="ECO:0000256" key="3">
    <source>
        <dbReference type="ARBA" id="ARBA00012261"/>
    </source>
</evidence>
<dbReference type="Gene3D" id="3.40.50.170">
    <property type="entry name" value="Formyl transferase, N-terminal domain"/>
    <property type="match status" value="1"/>
</dbReference>
<proteinExistence type="inferred from homology"/>
<keyword evidence="6" id="KW-0104">Cadmium</keyword>
<keyword evidence="11" id="KW-0636">Prenylation</keyword>
<evidence type="ECO:0000256" key="12">
    <source>
        <dbReference type="ARBA" id="ARBA00024045"/>
    </source>
</evidence>
<reference evidence="14 15" key="3">
    <citation type="submission" date="2019-11" db="EMBL/GenBank/DDBJ databases">
        <title>A de novo genome assembly of a pear dwarfing rootstock.</title>
        <authorList>
            <person name="Wang F."/>
            <person name="Wang J."/>
            <person name="Li S."/>
            <person name="Zhang Y."/>
            <person name="Fang M."/>
            <person name="Ma L."/>
            <person name="Zhao Y."/>
            <person name="Jiang S."/>
        </authorList>
    </citation>
    <scope>NUCLEOTIDE SEQUENCE [LARGE SCALE GENOMIC DNA]</scope>
    <source>
        <strain evidence="14">S2</strain>
        <tissue evidence="14">Leaf</tissue>
    </source>
</reference>
<dbReference type="CDD" id="cd00371">
    <property type="entry name" value="HMA"/>
    <property type="match status" value="1"/>
</dbReference>
<dbReference type="InterPro" id="IPR044135">
    <property type="entry name" value="Met-tRNA-FMT_C"/>
</dbReference>
<dbReference type="PROSITE" id="PS50846">
    <property type="entry name" value="HMA_2"/>
    <property type="match status" value="1"/>
</dbReference>
<evidence type="ECO:0000256" key="4">
    <source>
        <dbReference type="ARBA" id="ARBA00014185"/>
    </source>
</evidence>
<comment type="subcellular location">
    <subcellularLocation>
        <location evidence="1">Membrane</location>
    </subcellularLocation>
</comment>
<keyword evidence="5" id="KW-0488">Methylation</keyword>
<dbReference type="SUPFAM" id="SSF53328">
    <property type="entry name" value="Formyltransferase"/>
    <property type="match status" value="1"/>
</dbReference>
<dbReference type="InterPro" id="IPR011034">
    <property type="entry name" value="Formyl_transferase-like_C_sf"/>
</dbReference>
<keyword evidence="7 14" id="KW-0808">Transferase</keyword>
<dbReference type="Pfam" id="PF02911">
    <property type="entry name" value="Formyl_trans_C"/>
    <property type="match status" value="1"/>
</dbReference>
<dbReference type="PANTHER" id="PTHR11138">
    <property type="entry name" value="METHIONYL-TRNA FORMYLTRANSFERASE"/>
    <property type="match status" value="1"/>
</dbReference>
<organism evidence="14 15">
    <name type="scientific">Pyrus ussuriensis x Pyrus communis</name>
    <dbReference type="NCBI Taxonomy" id="2448454"/>
    <lineage>
        <taxon>Eukaryota</taxon>
        <taxon>Viridiplantae</taxon>
        <taxon>Streptophyta</taxon>
        <taxon>Embryophyta</taxon>
        <taxon>Tracheophyta</taxon>
        <taxon>Spermatophyta</taxon>
        <taxon>Magnoliopsida</taxon>
        <taxon>eudicotyledons</taxon>
        <taxon>Gunneridae</taxon>
        <taxon>Pentapetalae</taxon>
        <taxon>rosids</taxon>
        <taxon>fabids</taxon>
        <taxon>Rosales</taxon>
        <taxon>Rosaceae</taxon>
        <taxon>Amygdaloideae</taxon>
        <taxon>Maleae</taxon>
        <taxon>Pyrus</taxon>
    </lineage>
</organism>
<keyword evidence="15" id="KW-1185">Reference proteome</keyword>
<dbReference type="InterPro" id="IPR041711">
    <property type="entry name" value="Met-tRNA-FMT_N"/>
</dbReference>
<keyword evidence="11" id="KW-0449">Lipoprotein</keyword>
<reference evidence="15" key="2">
    <citation type="submission" date="2019-10" db="EMBL/GenBank/DDBJ databases">
        <title>A de novo genome assembly of a pear dwarfing rootstock.</title>
        <authorList>
            <person name="Wang F."/>
            <person name="Wang J."/>
            <person name="Li S."/>
            <person name="Zhang Y."/>
            <person name="Fang M."/>
            <person name="Ma L."/>
            <person name="Zhao Y."/>
            <person name="Jiang S."/>
        </authorList>
    </citation>
    <scope>NUCLEOTIDE SEQUENCE [LARGE SCALE GENOMIC DNA]</scope>
</reference>
<protein>
    <recommendedName>
        <fullName evidence="4">Methionyl-tRNA formyltransferase, mitochondrial</fullName>
        <ecNumber evidence="3">2.1.2.9</ecNumber>
    </recommendedName>
</protein>
<evidence type="ECO:0000256" key="2">
    <source>
        <dbReference type="ARBA" id="ARBA00010699"/>
    </source>
</evidence>
<evidence type="ECO:0000256" key="11">
    <source>
        <dbReference type="ARBA" id="ARBA00023289"/>
    </source>
</evidence>
<dbReference type="EMBL" id="SMOL01000458">
    <property type="protein sequence ID" value="KAB2612417.1"/>
    <property type="molecule type" value="Genomic_DNA"/>
</dbReference>
<dbReference type="FunFam" id="3.30.70.100:FF:000035">
    <property type="entry name" value="Heavy metal-associated isoprenylated plant protein 26"/>
    <property type="match status" value="1"/>
</dbReference>
<dbReference type="Gene3D" id="3.10.25.10">
    <property type="entry name" value="Formyl transferase, C-terminal domain"/>
    <property type="match status" value="1"/>
</dbReference>
<dbReference type="InterPro" id="IPR005794">
    <property type="entry name" value="Fmt"/>
</dbReference>
<evidence type="ECO:0000256" key="7">
    <source>
        <dbReference type="ARBA" id="ARBA00022679"/>
    </source>
</evidence>
<keyword evidence="10" id="KW-0472">Membrane</keyword>
<evidence type="ECO:0000256" key="8">
    <source>
        <dbReference type="ARBA" id="ARBA00022723"/>
    </source>
</evidence>
<dbReference type="Gene3D" id="3.30.70.100">
    <property type="match status" value="1"/>
</dbReference>
<name>A0A5N5GB90_9ROSA</name>
<dbReference type="Pfam" id="PF00551">
    <property type="entry name" value="Formyl_trans_N"/>
    <property type="match status" value="1"/>
</dbReference>
<dbReference type="FunFam" id="3.10.25.10:FF:000005">
    <property type="entry name" value="Methionyl-tRNA formyltransferase"/>
    <property type="match status" value="1"/>
</dbReference>
<evidence type="ECO:0000256" key="10">
    <source>
        <dbReference type="ARBA" id="ARBA00023136"/>
    </source>
</evidence>
<dbReference type="InterPro" id="IPR036163">
    <property type="entry name" value="HMA_dom_sf"/>
</dbReference>
<dbReference type="InterPro" id="IPR037022">
    <property type="entry name" value="Formyl_trans_C_sf"/>
</dbReference>
<dbReference type="SUPFAM" id="SSF55008">
    <property type="entry name" value="HMA, heavy metal-associated domain"/>
    <property type="match status" value="1"/>
</dbReference>
<dbReference type="GO" id="GO:0046872">
    <property type="term" value="F:metal ion binding"/>
    <property type="evidence" value="ECO:0007669"/>
    <property type="project" value="UniProtKB-KW"/>
</dbReference>
<dbReference type="PANTHER" id="PTHR11138:SF5">
    <property type="entry name" value="METHIONYL-TRNA FORMYLTRANSFERASE, MITOCHONDRIAL"/>
    <property type="match status" value="1"/>
</dbReference>
<keyword evidence="8" id="KW-0479">Metal-binding</keyword>
<evidence type="ECO:0000256" key="9">
    <source>
        <dbReference type="ARBA" id="ARBA00022917"/>
    </source>
</evidence>
<dbReference type="GO" id="GO:0004479">
    <property type="term" value="F:methionyl-tRNA formyltransferase activity"/>
    <property type="evidence" value="ECO:0007669"/>
    <property type="project" value="UniProtKB-EC"/>
</dbReference>
<dbReference type="GO" id="GO:0016020">
    <property type="term" value="C:membrane"/>
    <property type="evidence" value="ECO:0007669"/>
    <property type="project" value="UniProtKB-SubCell"/>
</dbReference>
<evidence type="ECO:0000259" key="13">
    <source>
        <dbReference type="PROSITE" id="PS50846"/>
    </source>
</evidence>
<dbReference type="HAMAP" id="MF_00182">
    <property type="entry name" value="Formyl_trans"/>
    <property type="match status" value="1"/>
</dbReference>